<feature type="non-terminal residue" evidence="26">
    <location>
        <position position="1"/>
    </location>
</feature>
<dbReference type="GO" id="GO:0031640">
    <property type="term" value="P:killing of cells of another organism"/>
    <property type="evidence" value="ECO:0007669"/>
    <property type="project" value="UniProtKB-KW"/>
</dbReference>
<evidence type="ECO:0000259" key="25">
    <source>
        <dbReference type="PROSITE" id="PS51412"/>
    </source>
</evidence>
<evidence type="ECO:0000256" key="20">
    <source>
        <dbReference type="ARBA" id="ARBA00084077"/>
    </source>
</evidence>
<keyword evidence="17" id="KW-0539">Nucleus</keyword>
<evidence type="ECO:0000256" key="4">
    <source>
        <dbReference type="ARBA" id="ARBA00004496"/>
    </source>
</evidence>
<dbReference type="GO" id="GO:0008013">
    <property type="term" value="F:beta-catenin binding"/>
    <property type="evidence" value="ECO:0007669"/>
    <property type="project" value="UniProtKB-ARBA"/>
</dbReference>
<organism evidence="26 27">
    <name type="scientific">Perca fluviatilis</name>
    <name type="common">European perch</name>
    <dbReference type="NCBI Taxonomy" id="8168"/>
    <lineage>
        <taxon>Eukaryota</taxon>
        <taxon>Metazoa</taxon>
        <taxon>Chordata</taxon>
        <taxon>Craniata</taxon>
        <taxon>Vertebrata</taxon>
        <taxon>Euteleostomi</taxon>
        <taxon>Actinopterygii</taxon>
        <taxon>Neopterygii</taxon>
        <taxon>Teleostei</taxon>
        <taxon>Neoteleostei</taxon>
        <taxon>Acanthomorphata</taxon>
        <taxon>Eupercaria</taxon>
        <taxon>Perciformes</taxon>
        <taxon>Percoidei</taxon>
        <taxon>Percidae</taxon>
        <taxon>Percinae</taxon>
        <taxon>Perca</taxon>
    </lineage>
</organism>
<dbReference type="SUPFAM" id="SSF54534">
    <property type="entry name" value="FKBP-like"/>
    <property type="match status" value="1"/>
</dbReference>
<dbReference type="GO" id="GO:0005829">
    <property type="term" value="C:cytosol"/>
    <property type="evidence" value="ECO:0007669"/>
    <property type="project" value="UniProtKB-ARBA"/>
</dbReference>
<dbReference type="GO" id="GO:0001913">
    <property type="term" value="P:T cell mediated cytotoxicity"/>
    <property type="evidence" value="ECO:0007669"/>
    <property type="project" value="TreeGrafter"/>
</dbReference>
<keyword evidence="18" id="KW-0131">Cell cycle</keyword>
<name>A0A6A5FQT8_PERFL</name>
<dbReference type="AlphaFoldDB" id="A0A6A5FQT8"/>
<dbReference type="InterPro" id="IPR023058">
    <property type="entry name" value="PPIase_PpiC_CS"/>
</dbReference>
<dbReference type="PROSITE" id="PS51412">
    <property type="entry name" value="MACPF_2"/>
    <property type="match status" value="1"/>
</dbReference>
<dbReference type="Gene3D" id="2.60.40.150">
    <property type="entry name" value="C2 domain"/>
    <property type="match status" value="1"/>
</dbReference>
<evidence type="ECO:0000256" key="8">
    <source>
        <dbReference type="ARBA" id="ARBA00022490"/>
    </source>
</evidence>
<evidence type="ECO:0000259" key="24">
    <source>
        <dbReference type="PROSITE" id="PS50198"/>
    </source>
</evidence>
<dbReference type="GO" id="GO:0051219">
    <property type="term" value="F:phosphoprotein binding"/>
    <property type="evidence" value="ECO:0007669"/>
    <property type="project" value="UniProtKB-ARBA"/>
</dbReference>
<dbReference type="SUPFAM" id="SSF51045">
    <property type="entry name" value="WW domain"/>
    <property type="match status" value="1"/>
</dbReference>
<dbReference type="GO" id="GO:0005576">
    <property type="term" value="C:extracellular region"/>
    <property type="evidence" value="ECO:0007669"/>
    <property type="project" value="UniProtKB-SubCell"/>
</dbReference>
<dbReference type="GO" id="GO:0022829">
    <property type="term" value="F:wide pore channel activity"/>
    <property type="evidence" value="ECO:0007669"/>
    <property type="project" value="TreeGrafter"/>
</dbReference>
<evidence type="ECO:0000256" key="17">
    <source>
        <dbReference type="ARBA" id="ARBA00023242"/>
    </source>
</evidence>
<evidence type="ECO:0000256" key="6">
    <source>
        <dbReference type="ARBA" id="ARBA00009214"/>
    </source>
</evidence>
<dbReference type="CDD" id="cd00201">
    <property type="entry name" value="WW"/>
    <property type="match status" value="1"/>
</dbReference>
<evidence type="ECO:0000256" key="16">
    <source>
        <dbReference type="ARBA" id="ARBA00023235"/>
    </source>
</evidence>
<keyword evidence="10" id="KW-0597">Phosphoprotein</keyword>
<dbReference type="PROSITE" id="PS50004">
    <property type="entry name" value="C2"/>
    <property type="match status" value="1"/>
</dbReference>
<keyword evidence="11" id="KW-0204">Cytolysis</keyword>
<keyword evidence="14" id="KW-0472">Membrane</keyword>
<dbReference type="GO" id="GO:0016020">
    <property type="term" value="C:membrane"/>
    <property type="evidence" value="ECO:0007669"/>
    <property type="project" value="UniProtKB-SubCell"/>
</dbReference>
<dbReference type="EC" id="5.2.1.8" evidence="7"/>
<evidence type="ECO:0000256" key="5">
    <source>
        <dbReference type="ARBA" id="ARBA00004613"/>
    </source>
</evidence>
<dbReference type="SMART" id="SM00239">
    <property type="entry name" value="C2"/>
    <property type="match status" value="1"/>
</dbReference>
<dbReference type="GO" id="GO:0016607">
    <property type="term" value="C:nuclear speck"/>
    <property type="evidence" value="ECO:0007669"/>
    <property type="project" value="UniProtKB-SubCell"/>
</dbReference>
<keyword evidence="13 21" id="KW-0697">Rotamase</keyword>
<dbReference type="SUPFAM" id="SSF49562">
    <property type="entry name" value="C2 domain (Calcium/lipid-binding domain, CaLB)"/>
    <property type="match status" value="1"/>
</dbReference>
<dbReference type="FunFam" id="2.20.70.10:FF:000046">
    <property type="entry name" value="Peptidyl-prolyl cis-trans isomerase"/>
    <property type="match status" value="1"/>
</dbReference>
<evidence type="ECO:0000256" key="10">
    <source>
        <dbReference type="ARBA" id="ARBA00022553"/>
    </source>
</evidence>
<protein>
    <recommendedName>
        <fullName evidence="19">Peptidyl-prolyl cis-trans isomerase NIMA-interacting 1</fullName>
        <ecNumber evidence="7">5.2.1.8</ecNumber>
    </recommendedName>
    <alternativeName>
        <fullName evidence="20">Peptidyl-prolyl cis-trans isomerase Pin1</fullName>
    </alternativeName>
</protein>
<dbReference type="PANTHER" id="PTHR46096">
    <property type="entry name" value="PERFORIN-1"/>
    <property type="match status" value="1"/>
</dbReference>
<reference evidence="26 27" key="1">
    <citation type="submission" date="2019-06" db="EMBL/GenBank/DDBJ databases">
        <title>A chromosome-scale genome assembly of the European perch, Perca fluviatilis.</title>
        <authorList>
            <person name="Roques C."/>
            <person name="Zahm M."/>
            <person name="Cabau C."/>
            <person name="Klopp C."/>
            <person name="Bouchez O."/>
            <person name="Donnadieu C."/>
            <person name="Kuhl H."/>
            <person name="Gislard M."/>
            <person name="Guendouz S."/>
            <person name="Journot L."/>
            <person name="Haffray P."/>
            <person name="Bestin A."/>
            <person name="Morvezen R."/>
            <person name="Feron R."/>
            <person name="Wen M."/>
            <person name="Jouanno E."/>
            <person name="Herpin A."/>
            <person name="Schartl M."/>
            <person name="Postlethwait J."/>
            <person name="Schaerlinger B."/>
            <person name="Chardard D."/>
            <person name="Lecocq T."/>
            <person name="Poncet C."/>
            <person name="Jaffrelo L."/>
            <person name="Lampietro C."/>
            <person name="Guiguen Y."/>
        </authorList>
    </citation>
    <scope>NUCLEOTIDE SEQUENCE [LARGE SCALE GENOMIC DNA]</scope>
    <source>
        <tissue evidence="26">Blood</tissue>
    </source>
</reference>
<evidence type="ECO:0000256" key="11">
    <source>
        <dbReference type="ARBA" id="ARBA00022852"/>
    </source>
</evidence>
<dbReference type="GO" id="GO:0098978">
    <property type="term" value="C:glutamatergic synapse"/>
    <property type="evidence" value="ECO:0007669"/>
    <property type="project" value="UniProtKB-ARBA"/>
</dbReference>
<proteinExistence type="inferred from homology"/>
<keyword evidence="27" id="KW-1185">Reference proteome</keyword>
<evidence type="ECO:0000256" key="7">
    <source>
        <dbReference type="ARBA" id="ARBA00013194"/>
    </source>
</evidence>
<comment type="catalytic activity">
    <reaction evidence="1">
        <text>[protein]-peptidylproline (omega=180) = [protein]-peptidylproline (omega=0)</text>
        <dbReference type="Rhea" id="RHEA:16237"/>
        <dbReference type="Rhea" id="RHEA-COMP:10747"/>
        <dbReference type="Rhea" id="RHEA-COMP:10748"/>
        <dbReference type="ChEBI" id="CHEBI:83833"/>
        <dbReference type="ChEBI" id="CHEBI:83834"/>
        <dbReference type="EC" id="5.2.1.8"/>
    </reaction>
</comment>
<dbReference type="PROSITE" id="PS50020">
    <property type="entry name" value="WW_DOMAIN_2"/>
    <property type="match status" value="1"/>
</dbReference>
<dbReference type="SMART" id="SM00456">
    <property type="entry name" value="WW"/>
    <property type="match status" value="1"/>
</dbReference>
<evidence type="ECO:0000256" key="12">
    <source>
        <dbReference type="ARBA" id="ARBA00022990"/>
    </source>
</evidence>
<dbReference type="InterPro" id="IPR036020">
    <property type="entry name" value="WW_dom_sf"/>
</dbReference>
<dbReference type="Proteomes" id="UP000465112">
    <property type="component" value="Chromosome 1"/>
</dbReference>
<comment type="similarity">
    <text evidence="6">Belongs to the complement C6/C7/C8/C9 family.</text>
</comment>
<feature type="domain" description="C2" evidence="22">
    <location>
        <begin position="584"/>
        <end position="704"/>
    </location>
</feature>
<dbReference type="SMART" id="SM00457">
    <property type="entry name" value="MACPF"/>
    <property type="match status" value="1"/>
</dbReference>
<evidence type="ECO:0000256" key="18">
    <source>
        <dbReference type="ARBA" id="ARBA00023306"/>
    </source>
</evidence>
<feature type="domain" description="WW" evidence="23">
    <location>
        <begin position="51"/>
        <end position="85"/>
    </location>
</feature>
<dbReference type="InterPro" id="IPR020863">
    <property type="entry name" value="MACPF_CS"/>
</dbReference>
<dbReference type="PROSITE" id="PS00279">
    <property type="entry name" value="MACPF_1"/>
    <property type="match status" value="1"/>
</dbReference>
<gene>
    <name evidence="26" type="ORF">PFLUV_G00004530</name>
</gene>
<evidence type="ECO:0000256" key="14">
    <source>
        <dbReference type="ARBA" id="ARBA00023136"/>
    </source>
</evidence>
<dbReference type="Pfam" id="PF00397">
    <property type="entry name" value="WW"/>
    <property type="match status" value="1"/>
</dbReference>
<keyword evidence="8" id="KW-0963">Cytoplasm</keyword>
<accession>A0A6A5FQT8</accession>
<keyword evidence="9" id="KW-0964">Secreted</keyword>
<dbReference type="PANTHER" id="PTHR46096:SF1">
    <property type="entry name" value="PERFORIN 1.5"/>
    <property type="match status" value="1"/>
</dbReference>
<dbReference type="GO" id="GO:0001771">
    <property type="term" value="P:immunological synapse formation"/>
    <property type="evidence" value="ECO:0007669"/>
    <property type="project" value="TreeGrafter"/>
</dbReference>
<dbReference type="InterPro" id="IPR001202">
    <property type="entry name" value="WW_dom"/>
</dbReference>
<keyword evidence="16 21" id="KW-0413">Isomerase</keyword>
<dbReference type="Pfam" id="PF01823">
    <property type="entry name" value="MACPF"/>
    <property type="match status" value="1"/>
</dbReference>
<dbReference type="GO" id="GO:0032465">
    <property type="term" value="P:regulation of cytokinesis"/>
    <property type="evidence" value="ECO:0007669"/>
    <property type="project" value="UniProtKB-ARBA"/>
</dbReference>
<evidence type="ECO:0000256" key="9">
    <source>
        <dbReference type="ARBA" id="ARBA00022525"/>
    </source>
</evidence>
<dbReference type="GO" id="GO:0090263">
    <property type="term" value="P:positive regulation of canonical Wnt signaling pathway"/>
    <property type="evidence" value="ECO:0007669"/>
    <property type="project" value="UniProtKB-ARBA"/>
</dbReference>
<evidence type="ECO:0000256" key="2">
    <source>
        <dbReference type="ARBA" id="ARBA00004324"/>
    </source>
</evidence>
<dbReference type="Gene3D" id="2.20.70.10">
    <property type="match status" value="1"/>
</dbReference>
<dbReference type="InterPro" id="IPR052784">
    <property type="entry name" value="Perforin-1_pore-forming"/>
</dbReference>
<dbReference type="FunFam" id="3.10.50.40:FF:000010">
    <property type="entry name" value="Peptidyl-prolyl cis-trans isomerase Pin1"/>
    <property type="match status" value="1"/>
</dbReference>
<evidence type="ECO:0000256" key="19">
    <source>
        <dbReference type="ARBA" id="ARBA00073926"/>
    </source>
</evidence>
<sequence length="725" mass="81243">VKGGPQCENNSYRKHVTNCRTLPNCSPTSHTAATGIKFENAAEDKIMADDEKLPGGWEKRMSRNSGKVYYFNHITNASQWERPVGDGRGEPDKVRCSHLLVKHNQSRRPSSWREQNITRTKDEALDLIQKYIEEIKSGEEMFESLASQFSDCSSAKNGGDLGLFGKGQMQKPFEDASFALKLVEISVTGRGAATSAFCTFGTDSTVTLHLGLAWHTLISKRYKHCRRTRETLLKSLFDCSHAHLFNPIPSLPESPALSVAPLACSLLSDWELQPVSVRSLCTRPRPAGTCTLCRNPLQGNSLQKLPVSAVDWRSFSRCNADLYSSAHTSVSSLINTYTSQDSDDWKVGLNVDKFVSAGLEVGGTRSTAYAFATVRTREDRYSFSTHMVTCSHYGYRVSLRPPLSSEFSLDLARLPSFYNSSTRAQYSELIQTYGTHYIRQVYLGGRLRRVTAVRTCLSSLNGLSSNEVHSCLSLGVSVGLGKVKLSANHRSCSKVLQNQDVSTSYSSGLHQHYTEVSGGTGWLGEFSLTRNDSLGYRNWLKTLKDHPDVVSYSLRPMYELMPNETQKAGMKAAIEQYLQDNAVKKSTREPALNSCPQNAWRGTLVVTIVRAWDLKGDLTGKTESYAKMWYGSFYRRTHMIRSNYPRWNACYYLGKVDTHLGLRMEVWDEDLKHDDRLGSCVKYPSQGTHTFTCPAKRGGFEVQYTLTCDPHLTGDRCNRYKPSPQ</sequence>
<dbReference type="GO" id="GO:0050821">
    <property type="term" value="P:protein stabilization"/>
    <property type="evidence" value="ECO:0007669"/>
    <property type="project" value="UniProtKB-ARBA"/>
</dbReference>
<evidence type="ECO:0000256" key="13">
    <source>
        <dbReference type="ARBA" id="ARBA00023110"/>
    </source>
</evidence>
<dbReference type="InterPro" id="IPR035892">
    <property type="entry name" value="C2_domain_sf"/>
</dbReference>
<keyword evidence="12" id="KW-0007">Acetylation</keyword>
<evidence type="ECO:0000313" key="27">
    <source>
        <dbReference type="Proteomes" id="UP000465112"/>
    </source>
</evidence>
<evidence type="ECO:0000259" key="22">
    <source>
        <dbReference type="PROSITE" id="PS50004"/>
    </source>
</evidence>
<dbReference type="PROSITE" id="PS01159">
    <property type="entry name" value="WW_DOMAIN_1"/>
    <property type="match status" value="1"/>
</dbReference>
<keyword evidence="15" id="KW-1015">Disulfide bond</keyword>
<dbReference type="GO" id="GO:0051607">
    <property type="term" value="P:defense response to virus"/>
    <property type="evidence" value="ECO:0007669"/>
    <property type="project" value="TreeGrafter"/>
</dbReference>
<evidence type="ECO:0000259" key="23">
    <source>
        <dbReference type="PROSITE" id="PS50020"/>
    </source>
</evidence>
<evidence type="ECO:0000256" key="1">
    <source>
        <dbReference type="ARBA" id="ARBA00000971"/>
    </source>
</evidence>
<evidence type="ECO:0000256" key="21">
    <source>
        <dbReference type="PROSITE-ProRule" id="PRU00278"/>
    </source>
</evidence>
<comment type="caution">
    <text evidence="26">The sequence shown here is derived from an EMBL/GenBank/DDBJ whole genome shotgun (WGS) entry which is preliminary data.</text>
</comment>
<dbReference type="InterPro" id="IPR046357">
    <property type="entry name" value="PPIase_dom_sf"/>
</dbReference>
<dbReference type="InterPro" id="IPR020864">
    <property type="entry name" value="MACPF"/>
</dbReference>
<evidence type="ECO:0000313" key="26">
    <source>
        <dbReference type="EMBL" id="KAF1394763.1"/>
    </source>
</evidence>
<dbReference type="GO" id="GO:1902430">
    <property type="term" value="P:negative regulation of amyloid-beta formation"/>
    <property type="evidence" value="ECO:0007669"/>
    <property type="project" value="UniProtKB-ARBA"/>
</dbReference>
<dbReference type="EMBL" id="VHII01000001">
    <property type="protein sequence ID" value="KAF1394763.1"/>
    <property type="molecule type" value="Genomic_DNA"/>
</dbReference>
<evidence type="ECO:0000256" key="15">
    <source>
        <dbReference type="ARBA" id="ARBA00023157"/>
    </source>
</evidence>
<dbReference type="PROSITE" id="PS50198">
    <property type="entry name" value="PPIC_PPIASE_2"/>
    <property type="match status" value="1"/>
</dbReference>
<feature type="domain" description="MACPF" evidence="25">
    <location>
        <begin position="242"/>
        <end position="592"/>
    </location>
</feature>
<feature type="domain" description="PpiC" evidence="24">
    <location>
        <begin position="91"/>
        <end position="186"/>
    </location>
</feature>
<evidence type="ECO:0000256" key="3">
    <source>
        <dbReference type="ARBA" id="ARBA00004370"/>
    </source>
</evidence>
<dbReference type="GO" id="GO:0003755">
    <property type="term" value="F:peptidyl-prolyl cis-trans isomerase activity"/>
    <property type="evidence" value="ECO:0007669"/>
    <property type="project" value="UniProtKB-KW"/>
</dbReference>
<comment type="subcellular location">
    <subcellularLocation>
        <location evidence="4">Cytoplasm</location>
    </subcellularLocation>
    <subcellularLocation>
        <location evidence="3">Membrane</location>
    </subcellularLocation>
    <subcellularLocation>
        <location evidence="2">Nucleus speckle</location>
    </subcellularLocation>
    <subcellularLocation>
        <location evidence="5">Secreted</location>
    </subcellularLocation>
</comment>
<dbReference type="InterPro" id="IPR000297">
    <property type="entry name" value="PPIase_PpiC"/>
</dbReference>
<dbReference type="PROSITE" id="PS01096">
    <property type="entry name" value="PPIC_PPIASE_1"/>
    <property type="match status" value="1"/>
</dbReference>
<dbReference type="Pfam" id="PF13616">
    <property type="entry name" value="Rotamase_3"/>
    <property type="match status" value="1"/>
</dbReference>
<dbReference type="Gene3D" id="3.10.50.40">
    <property type="match status" value="1"/>
</dbReference>
<dbReference type="InterPro" id="IPR000008">
    <property type="entry name" value="C2_dom"/>
</dbReference>